<name>A0ABR1XJR4_9PEZI</name>
<comment type="caution">
    <text evidence="1">The sequence shown here is derived from an EMBL/GenBank/DDBJ whole genome shotgun (WGS) entry which is preliminary data.</text>
</comment>
<reference evidence="1 2" key="1">
    <citation type="journal article" date="2022" name="G3 (Bethesda)">
        <title>Enemy or ally: a genomic approach to elucidate the lifestyle of Phyllosticta citrichinaensis.</title>
        <authorList>
            <person name="Buijs V.A."/>
            <person name="Groenewald J.Z."/>
            <person name="Haridas S."/>
            <person name="LaButti K.M."/>
            <person name="Lipzen A."/>
            <person name="Martin F.M."/>
            <person name="Barry K."/>
            <person name="Grigoriev I.V."/>
            <person name="Crous P.W."/>
            <person name="Seidl M.F."/>
        </authorList>
    </citation>
    <scope>NUCLEOTIDE SEQUENCE [LARGE SCALE GENOMIC DNA]</scope>
    <source>
        <strain evidence="1 2">CBS 129764</strain>
    </source>
</reference>
<protein>
    <submittedName>
        <fullName evidence="1">Uncharacterized protein</fullName>
    </submittedName>
</protein>
<evidence type="ECO:0000313" key="2">
    <source>
        <dbReference type="Proteomes" id="UP001456524"/>
    </source>
</evidence>
<gene>
    <name evidence="1" type="ORF">IWX90DRAFT_480673</name>
</gene>
<organism evidence="1 2">
    <name type="scientific">Phyllosticta citrichinensis</name>
    <dbReference type="NCBI Taxonomy" id="1130410"/>
    <lineage>
        <taxon>Eukaryota</taxon>
        <taxon>Fungi</taxon>
        <taxon>Dikarya</taxon>
        <taxon>Ascomycota</taxon>
        <taxon>Pezizomycotina</taxon>
        <taxon>Dothideomycetes</taxon>
        <taxon>Dothideomycetes incertae sedis</taxon>
        <taxon>Botryosphaeriales</taxon>
        <taxon>Phyllostictaceae</taxon>
        <taxon>Phyllosticta</taxon>
    </lineage>
</organism>
<dbReference type="Proteomes" id="UP001456524">
    <property type="component" value="Unassembled WGS sequence"/>
</dbReference>
<evidence type="ECO:0000313" key="1">
    <source>
        <dbReference type="EMBL" id="KAK8157399.1"/>
    </source>
</evidence>
<keyword evidence="2" id="KW-1185">Reference proteome</keyword>
<dbReference type="EMBL" id="JBBWUH010000009">
    <property type="protein sequence ID" value="KAK8157399.1"/>
    <property type="molecule type" value="Genomic_DNA"/>
</dbReference>
<sequence length="199" mass="21769">MTPHLFLGHPFCRCKEISSHENQSAECVCKRIKDVTTASTSVEKLKQTIIDHSFRAWRSFTLALALICCRQILFCGTKKQTEATLSSPNHPGPTTVEAMNTSVLHSTVSGTKKALAAPQAGTPGQMGIPKPLRGDQARLWHSGDGTSRIKQVQFRKASCVPEASKGWLEQPVAAQADDVRKRILTVAVRPQDDHTLQDG</sequence>
<accession>A0ABR1XJR4</accession>
<proteinExistence type="predicted"/>